<protein>
    <submittedName>
        <fullName evidence="8">Ctl-like protein</fullName>
    </submittedName>
</protein>
<reference evidence="8" key="1">
    <citation type="submission" date="2022-10" db="EMBL/GenBank/DDBJ databases">
        <title>Novel sulphate-reducing endosymbionts in the free-living metamonad Anaeramoeba.</title>
        <authorList>
            <person name="Jerlstrom-Hultqvist J."/>
            <person name="Cepicka I."/>
            <person name="Gallot-Lavallee L."/>
            <person name="Salas-Leiva D."/>
            <person name="Curtis B.A."/>
            <person name="Zahonova K."/>
            <person name="Pipaliya S."/>
            <person name="Dacks J."/>
            <person name="Roger A.J."/>
        </authorList>
    </citation>
    <scope>NUCLEOTIDE SEQUENCE</scope>
    <source>
        <strain evidence="8">BMAN</strain>
    </source>
</reference>
<keyword evidence="4 7" id="KW-1133">Transmembrane helix</keyword>
<organism evidence="8 9">
    <name type="scientific">Anaeramoeba ignava</name>
    <name type="common">Anaerobic marine amoeba</name>
    <dbReference type="NCBI Taxonomy" id="1746090"/>
    <lineage>
        <taxon>Eukaryota</taxon>
        <taxon>Metamonada</taxon>
        <taxon>Anaeramoebidae</taxon>
        <taxon>Anaeramoeba</taxon>
    </lineage>
</organism>
<keyword evidence="9" id="KW-1185">Reference proteome</keyword>
<keyword evidence="3 7" id="KW-0812">Transmembrane</keyword>
<comment type="similarity">
    <text evidence="2">Belongs to the CTL (choline transporter-like) family.</text>
</comment>
<dbReference type="GO" id="GO:0016020">
    <property type="term" value="C:membrane"/>
    <property type="evidence" value="ECO:0007669"/>
    <property type="project" value="UniProtKB-SubCell"/>
</dbReference>
<keyword evidence="6" id="KW-0325">Glycoprotein</keyword>
<feature type="transmembrane region" description="Helical" evidence="7">
    <location>
        <begin position="34"/>
        <end position="56"/>
    </location>
</feature>
<dbReference type="OrthoDB" id="420519at2759"/>
<evidence type="ECO:0000313" key="8">
    <source>
        <dbReference type="EMBL" id="KAJ5070971.1"/>
    </source>
</evidence>
<dbReference type="InterPro" id="IPR007603">
    <property type="entry name" value="Choline_transptr-like"/>
</dbReference>
<dbReference type="AlphaFoldDB" id="A0A9Q0LD50"/>
<proteinExistence type="inferred from homology"/>
<evidence type="ECO:0000256" key="6">
    <source>
        <dbReference type="ARBA" id="ARBA00023180"/>
    </source>
</evidence>
<dbReference type="PANTHER" id="PTHR12385">
    <property type="entry name" value="CHOLINE TRANSPORTER-LIKE (SLC FAMILY 44)"/>
    <property type="match status" value="1"/>
</dbReference>
<comment type="caution">
    <text evidence="8">The sequence shown here is derived from an EMBL/GenBank/DDBJ whole genome shotgun (WGS) entry which is preliminary data.</text>
</comment>
<name>A0A9Q0LD50_ANAIG</name>
<dbReference type="Proteomes" id="UP001149090">
    <property type="component" value="Unassembled WGS sequence"/>
</dbReference>
<evidence type="ECO:0000256" key="4">
    <source>
        <dbReference type="ARBA" id="ARBA00022989"/>
    </source>
</evidence>
<evidence type="ECO:0000256" key="7">
    <source>
        <dbReference type="SAM" id="Phobius"/>
    </source>
</evidence>
<comment type="subcellular location">
    <subcellularLocation>
        <location evidence="1">Membrane</location>
        <topology evidence="1">Multi-pass membrane protein</topology>
    </subcellularLocation>
</comment>
<evidence type="ECO:0000313" key="9">
    <source>
        <dbReference type="Proteomes" id="UP001149090"/>
    </source>
</evidence>
<evidence type="ECO:0000256" key="2">
    <source>
        <dbReference type="ARBA" id="ARBA00007168"/>
    </source>
</evidence>
<sequence length="222" mass="25566">MKSSTTITNKDTDEAFDYEEDFHGPIDQRKCRDFFCLVLFIIFWIGMLIIMAVGFATGTPKRLYYPSDFRGNVCGMDNSKLVDKIKDQVDNINDLDFLTDLTEKTKCFFPAINPWREFCVSECPDQGDFTNALNDNCPGLEITPYMTSNDFNATYCAYDSISVLRRCIPDLTEDNEAENQAKIMKKILQQLLKLWEILFKVGGYFLLPVELLLYLLSFGYGF</sequence>
<dbReference type="PANTHER" id="PTHR12385:SF14">
    <property type="entry name" value="CHOLINE TRANSPORTER-LIKE 2"/>
    <property type="match status" value="1"/>
</dbReference>
<evidence type="ECO:0000256" key="1">
    <source>
        <dbReference type="ARBA" id="ARBA00004141"/>
    </source>
</evidence>
<gene>
    <name evidence="8" type="ORF">M0811_01952</name>
</gene>
<accession>A0A9Q0LD50</accession>
<dbReference type="EMBL" id="JAPDFW010000092">
    <property type="protein sequence ID" value="KAJ5070971.1"/>
    <property type="molecule type" value="Genomic_DNA"/>
</dbReference>
<evidence type="ECO:0000256" key="5">
    <source>
        <dbReference type="ARBA" id="ARBA00023136"/>
    </source>
</evidence>
<evidence type="ECO:0000256" key="3">
    <source>
        <dbReference type="ARBA" id="ARBA00022692"/>
    </source>
</evidence>
<keyword evidence="5 7" id="KW-0472">Membrane</keyword>
<feature type="transmembrane region" description="Helical" evidence="7">
    <location>
        <begin position="197"/>
        <end position="216"/>
    </location>
</feature>
<dbReference type="GO" id="GO:0022857">
    <property type="term" value="F:transmembrane transporter activity"/>
    <property type="evidence" value="ECO:0007669"/>
    <property type="project" value="InterPro"/>
</dbReference>